<reference evidence="8 11" key="2">
    <citation type="submission" date="2020-07" db="EMBL/GenBank/DDBJ databases">
        <authorList>
            <person name="Khare M."/>
        </authorList>
    </citation>
    <scope>NUCLEOTIDE SEQUENCE [LARGE SCALE GENOMIC DNA]</scope>
    <source>
        <strain evidence="8 11">P8776</strain>
    </source>
</reference>
<keyword evidence="4 6" id="KW-0804">Transcription</keyword>
<dbReference type="InterPro" id="IPR021153">
    <property type="entry name" value="HrcA_C"/>
</dbReference>
<reference evidence="9 10" key="1">
    <citation type="submission" date="2018-12" db="EMBL/GenBank/DDBJ databases">
        <title>Corynebacterium sanguinis sp. nov., a clinically-associated and environmental corynebacterium.</title>
        <authorList>
            <person name="Gonzales-Siles L."/>
            <person name="Jaen-Luchoro D."/>
            <person name="Cardew S."/>
            <person name="Inganas E."/>
            <person name="Ohlen M."/>
            <person name="Jensie-Markopolous S."/>
            <person name="Pinyeiro-Iglesias B."/>
            <person name="Molin K."/>
            <person name="Skovbjerg S."/>
            <person name="Svensson-Stadler L."/>
            <person name="Funke G."/>
            <person name="Moore E.R.B."/>
        </authorList>
    </citation>
    <scope>NUCLEOTIDE SEQUENCE [LARGE SCALE GENOMIC DNA]</scope>
    <source>
        <strain evidence="9 10">58734</strain>
    </source>
</reference>
<dbReference type="NCBIfam" id="TIGR00331">
    <property type="entry name" value="hrcA"/>
    <property type="match status" value="1"/>
</dbReference>
<dbReference type="Proteomes" id="UP000336646">
    <property type="component" value="Unassembled WGS sequence"/>
</dbReference>
<feature type="domain" description="Heat-inducible transcription repressor HrcA C-terminal" evidence="7">
    <location>
        <begin position="105"/>
        <end position="322"/>
    </location>
</feature>
<evidence type="ECO:0000256" key="6">
    <source>
        <dbReference type="HAMAP-Rule" id="MF_00081"/>
    </source>
</evidence>
<evidence type="ECO:0000313" key="9">
    <source>
        <dbReference type="EMBL" id="TVS29269.1"/>
    </source>
</evidence>
<evidence type="ECO:0000313" key="10">
    <source>
        <dbReference type="Proteomes" id="UP000336646"/>
    </source>
</evidence>
<dbReference type="InterPro" id="IPR023120">
    <property type="entry name" value="WHTH_transcript_rep_HrcA_IDD"/>
</dbReference>
<evidence type="ECO:0000256" key="4">
    <source>
        <dbReference type="ARBA" id="ARBA00023163"/>
    </source>
</evidence>
<evidence type="ECO:0000256" key="5">
    <source>
        <dbReference type="ARBA" id="ARBA00055319"/>
    </source>
</evidence>
<evidence type="ECO:0000256" key="1">
    <source>
        <dbReference type="ARBA" id="ARBA00022491"/>
    </source>
</evidence>
<dbReference type="SUPFAM" id="SSF55781">
    <property type="entry name" value="GAF domain-like"/>
    <property type="match status" value="1"/>
</dbReference>
<dbReference type="OrthoDB" id="9783139at2"/>
<comment type="function">
    <text evidence="5 6">Negative regulator of class I heat shock genes (grpE-dnaK-dnaJ and groELS operons). Prevents heat-shock induction of these operons.</text>
</comment>
<evidence type="ECO:0000259" key="7">
    <source>
        <dbReference type="Pfam" id="PF01628"/>
    </source>
</evidence>
<keyword evidence="1 6" id="KW-0678">Repressor</keyword>
<dbReference type="Pfam" id="PF01628">
    <property type="entry name" value="HrcA"/>
    <property type="match status" value="1"/>
</dbReference>
<dbReference type="EMBL" id="RXIR01000006">
    <property type="protein sequence ID" value="TVS29269.1"/>
    <property type="molecule type" value="Genomic_DNA"/>
</dbReference>
<dbReference type="Proteomes" id="UP000580709">
    <property type="component" value="Unassembled WGS sequence"/>
</dbReference>
<dbReference type="RefSeq" id="WP_136652797.1">
    <property type="nucleotide sequence ID" value="NZ_JACEOR010000389.1"/>
</dbReference>
<keyword evidence="11" id="KW-1185">Reference proteome</keyword>
<dbReference type="Gene3D" id="3.30.390.60">
    <property type="entry name" value="Heat-inducible transcription repressor hrca homolog, domain 3"/>
    <property type="match status" value="1"/>
</dbReference>
<dbReference type="InterPro" id="IPR002571">
    <property type="entry name" value="HrcA"/>
</dbReference>
<evidence type="ECO:0000256" key="2">
    <source>
        <dbReference type="ARBA" id="ARBA00023015"/>
    </source>
</evidence>
<dbReference type="InterPro" id="IPR036388">
    <property type="entry name" value="WH-like_DNA-bd_sf"/>
</dbReference>
<organism evidence="9 10">
    <name type="scientific">Corynebacterium sanguinis</name>
    <dbReference type="NCBI Taxonomy" id="2594913"/>
    <lineage>
        <taxon>Bacteria</taxon>
        <taxon>Bacillati</taxon>
        <taxon>Actinomycetota</taxon>
        <taxon>Actinomycetes</taxon>
        <taxon>Mycobacteriales</taxon>
        <taxon>Corynebacteriaceae</taxon>
        <taxon>Corynebacterium</taxon>
    </lineage>
</organism>
<dbReference type="HAMAP" id="MF_00081">
    <property type="entry name" value="HrcA"/>
    <property type="match status" value="1"/>
</dbReference>
<dbReference type="Gene3D" id="3.30.450.40">
    <property type="match status" value="1"/>
</dbReference>
<dbReference type="SUPFAM" id="SSF46785">
    <property type="entry name" value="Winged helix' DNA-binding domain"/>
    <property type="match status" value="1"/>
</dbReference>
<evidence type="ECO:0000313" key="8">
    <source>
        <dbReference type="EMBL" id="MBA4505509.1"/>
    </source>
</evidence>
<dbReference type="InterPro" id="IPR029016">
    <property type="entry name" value="GAF-like_dom_sf"/>
</dbReference>
<dbReference type="GO" id="GO:0003677">
    <property type="term" value="F:DNA binding"/>
    <property type="evidence" value="ECO:0007669"/>
    <property type="project" value="InterPro"/>
</dbReference>
<dbReference type="EMBL" id="JACEOR010000389">
    <property type="protein sequence ID" value="MBA4505509.1"/>
    <property type="molecule type" value="Genomic_DNA"/>
</dbReference>
<dbReference type="FunFam" id="1.10.10.10:FF:000049">
    <property type="entry name" value="Heat-inducible transcription repressor HrcA"/>
    <property type="match status" value="1"/>
</dbReference>
<dbReference type="PANTHER" id="PTHR34824:SF1">
    <property type="entry name" value="HEAT-INDUCIBLE TRANSCRIPTION REPRESSOR HRCA"/>
    <property type="match status" value="1"/>
</dbReference>
<dbReference type="Gene3D" id="1.10.10.10">
    <property type="entry name" value="Winged helix-like DNA-binding domain superfamily/Winged helix DNA-binding domain"/>
    <property type="match status" value="1"/>
</dbReference>
<dbReference type="InterPro" id="IPR036390">
    <property type="entry name" value="WH_DNA-bd_sf"/>
</dbReference>
<proteinExistence type="inferred from homology"/>
<dbReference type="PIRSF" id="PIRSF005485">
    <property type="entry name" value="HrcA"/>
    <property type="match status" value="1"/>
</dbReference>
<accession>A0A6C1TYV9</accession>
<gene>
    <name evidence="6 9" type="primary">hrcA</name>
    <name evidence="9" type="ORF">EKI59_04240</name>
    <name evidence="8" type="ORF">H0H28_09295</name>
</gene>
<evidence type="ECO:0000256" key="3">
    <source>
        <dbReference type="ARBA" id="ARBA00023016"/>
    </source>
</evidence>
<keyword evidence="2 6" id="KW-0805">Transcription regulation</keyword>
<dbReference type="PANTHER" id="PTHR34824">
    <property type="entry name" value="HEAT-INDUCIBLE TRANSCRIPTION REPRESSOR HRCA"/>
    <property type="match status" value="1"/>
</dbReference>
<dbReference type="AlphaFoldDB" id="A0A6C1TYV9"/>
<dbReference type="GO" id="GO:0045892">
    <property type="term" value="P:negative regulation of DNA-templated transcription"/>
    <property type="evidence" value="ECO:0007669"/>
    <property type="project" value="UniProtKB-UniRule"/>
</dbReference>
<comment type="caution">
    <text evidence="9">The sequence shown here is derived from an EMBL/GenBank/DDBJ whole genome shotgun (WGS) entry which is preliminary data.</text>
</comment>
<evidence type="ECO:0000313" key="11">
    <source>
        <dbReference type="Proteomes" id="UP000580709"/>
    </source>
</evidence>
<name>A0A6C1TYV9_9CORY</name>
<sequence length="339" mass="36311">MSGAEDRRQAVLRAIVADYIALQEPVGSKSLVQRHNLSVSSATIRNDMSVLEKEGFIAQQHSSSGRVPTEKGYRAFVDALHGVKPLSAPERHAILDFLENGTDLEDVLRRSVQLLAQITNQAAVVQLPTLEVSRVKHCEVVALAPTRLLLVVITDSGRVDQRNVELATALAVEDVRLLRDALNTVLVGATMSEASTSLAKLAELADARIADAVERATAVLIETLVDTPSDRLLIAGAANLTHVSASGGDLHSVIAALEEQVVVLKLLASAQELERVSVRIGRENEDEEFSRASIVTTAYGTGEALGGLGVVGPTYMDYPGTIQKVATVARYISRILRGE</sequence>
<comment type="similarity">
    <text evidence="6">Belongs to the HrcA family.</text>
</comment>
<protein>
    <recommendedName>
        <fullName evidence="6">Heat-inducible transcription repressor HrcA</fullName>
    </recommendedName>
</protein>
<keyword evidence="3 6" id="KW-0346">Stress response</keyword>